<name>A0A1G8B8X1_9SPHI</name>
<gene>
    <name evidence="1" type="ORF">SAMN05192573_108142</name>
</gene>
<reference evidence="2" key="1">
    <citation type="submission" date="2016-10" db="EMBL/GenBank/DDBJ databases">
        <authorList>
            <person name="Varghese N."/>
            <person name="Submissions S."/>
        </authorList>
    </citation>
    <scope>NUCLEOTIDE SEQUENCE [LARGE SCALE GENOMIC DNA]</scope>
    <source>
        <strain evidence="2">Gh-67</strain>
    </source>
</reference>
<keyword evidence="2" id="KW-1185">Reference proteome</keyword>
<evidence type="ECO:0000313" key="2">
    <source>
        <dbReference type="Proteomes" id="UP000199705"/>
    </source>
</evidence>
<sequence length="402" mass="45810">MIPPVFDEFGLIEKIANNKTNREFMNLNSIESIIQKLDFYRGYFGKIHDLPLDEFEKLKQNISTFFNLKPMASAAELPGFLVRISNNNRILAGKGKELNYLTDIDELLAPPVKYCTFGRCNIPEQQVAYCALDEASAYWETKPQNGDVITISRFQLKPGAKAVCTVIRTEKTENPEISHDLQKVFYLLEEFFIEIFSLPVDRLRPRDYLFSALISSDQLYYPVPSDGNIEAIIFPSVQRKKMGDNIAIKNDLLLKKYDLYSVETKFILDEYEDLDPSIAEPTTDSIIGSFGTTAFDSKTGKILYNKEKADELFNLFRMMQTSPNKQVRIDNGPDIPKSLSFNLAPIGWKPEPKPAFKAVIKSSKLSRNDKVNVEYANGVKFLGLKFKKVEQDLNRGLCKIVD</sequence>
<dbReference type="EMBL" id="FNCG01000008">
    <property type="protein sequence ID" value="SDH29551.1"/>
    <property type="molecule type" value="Genomic_DNA"/>
</dbReference>
<dbReference type="RefSeq" id="WP_091169447.1">
    <property type="nucleotide sequence ID" value="NZ_FNCG01000008.1"/>
</dbReference>
<dbReference type="AlphaFoldDB" id="A0A1G8B8X1"/>
<protein>
    <submittedName>
        <fullName evidence="1">RES domain-containing protein</fullName>
    </submittedName>
</protein>
<accession>A0A1G8B8X1</accession>
<organism evidence="1 2">
    <name type="scientific">Mucilaginibacter gossypii</name>
    <dbReference type="NCBI Taxonomy" id="551996"/>
    <lineage>
        <taxon>Bacteria</taxon>
        <taxon>Pseudomonadati</taxon>
        <taxon>Bacteroidota</taxon>
        <taxon>Sphingobacteriia</taxon>
        <taxon>Sphingobacteriales</taxon>
        <taxon>Sphingobacteriaceae</taxon>
        <taxon>Mucilaginibacter</taxon>
    </lineage>
</organism>
<dbReference type="Proteomes" id="UP000199705">
    <property type="component" value="Unassembled WGS sequence"/>
</dbReference>
<proteinExistence type="predicted"/>
<evidence type="ECO:0000313" key="1">
    <source>
        <dbReference type="EMBL" id="SDH29551.1"/>
    </source>
</evidence>